<gene>
    <name evidence="2" type="ORF">BDV29DRAFT_59725</name>
</gene>
<sequence>MDTPSVQLFYPAQLFQQQGTWIIEDPVESTQRLIFRYQEVERIQLWYRSALSNLRLNNVEQITYNLIQYIEPHREELYPYKKAQRIPPWWPPRVPYGSPGWLKKEELISLIAHILFNPCPHGRLRPNQILFALKPARDNFSTAVARKILDAILCVRILEDSFLEHQQGLLGTGSTEQPPIRIWPHRFASNVNIPDVAYITLFGVYKSGRFFRHISKSLDHRNIILSDAEQSFKREVMRVEEEISK</sequence>
<dbReference type="PANTHER" id="PTHR36102:SF1">
    <property type="entry name" value="YDR124W-LIKE HELICAL BUNDLE DOMAIN-CONTAINING PROTEIN"/>
    <property type="match status" value="1"/>
</dbReference>
<dbReference type="Pfam" id="PF11001">
    <property type="entry name" value="AFUB_07903_YDR124W_hel"/>
    <property type="match status" value="1"/>
</dbReference>
<name>A0A5N5WKI6_9EURO</name>
<dbReference type="GO" id="GO:0005634">
    <property type="term" value="C:nucleus"/>
    <property type="evidence" value="ECO:0007669"/>
    <property type="project" value="InterPro"/>
</dbReference>
<dbReference type="InterPro" id="IPR047092">
    <property type="entry name" value="AFUB_07903/YDR124W-like_hel"/>
</dbReference>
<dbReference type="PANTHER" id="PTHR36102">
    <property type="entry name" value="CHROMOSOME 10, WHOLE GENOME SHOTGUN SEQUENCE"/>
    <property type="match status" value="1"/>
</dbReference>
<evidence type="ECO:0000313" key="2">
    <source>
        <dbReference type="EMBL" id="KAB8069048.1"/>
    </source>
</evidence>
<evidence type="ECO:0000259" key="1">
    <source>
        <dbReference type="Pfam" id="PF11001"/>
    </source>
</evidence>
<dbReference type="InterPro" id="IPR023278">
    <property type="entry name" value="Ethylene_insens-like_DNA-bd"/>
</dbReference>
<accession>A0A5N5WKI6</accession>
<dbReference type="EMBL" id="ML732359">
    <property type="protein sequence ID" value="KAB8069048.1"/>
    <property type="molecule type" value="Genomic_DNA"/>
</dbReference>
<feature type="domain" description="Subtelomeric hrmA-associated cluster protein AFUB-079030/YDR124W-like helical bundle" evidence="1">
    <location>
        <begin position="39"/>
        <end position="156"/>
    </location>
</feature>
<dbReference type="Proteomes" id="UP000326565">
    <property type="component" value="Unassembled WGS sequence"/>
</dbReference>
<keyword evidence="3" id="KW-1185">Reference proteome</keyword>
<proteinExistence type="predicted"/>
<dbReference type="SUPFAM" id="SSF116768">
    <property type="entry name" value="DNA-binding domain of EIN3-like"/>
    <property type="match status" value="1"/>
</dbReference>
<evidence type="ECO:0000313" key="3">
    <source>
        <dbReference type="Proteomes" id="UP000326565"/>
    </source>
</evidence>
<dbReference type="GO" id="GO:0003700">
    <property type="term" value="F:DNA-binding transcription factor activity"/>
    <property type="evidence" value="ECO:0007669"/>
    <property type="project" value="InterPro"/>
</dbReference>
<dbReference type="AlphaFoldDB" id="A0A5N5WKI6"/>
<reference evidence="2 3" key="1">
    <citation type="submission" date="2019-04" db="EMBL/GenBank/DDBJ databases">
        <title>Friends and foes A comparative genomics study of 23 Aspergillus species from section Flavi.</title>
        <authorList>
            <consortium name="DOE Joint Genome Institute"/>
            <person name="Kjaerbolling I."/>
            <person name="Vesth T."/>
            <person name="Frisvad J.C."/>
            <person name="Nybo J.L."/>
            <person name="Theobald S."/>
            <person name="Kildgaard S."/>
            <person name="Isbrandt T."/>
            <person name="Kuo A."/>
            <person name="Sato A."/>
            <person name="Lyhne E.K."/>
            <person name="Kogle M.E."/>
            <person name="Wiebenga A."/>
            <person name="Kun R.S."/>
            <person name="Lubbers R.J."/>
            <person name="Makela M.R."/>
            <person name="Barry K."/>
            <person name="Chovatia M."/>
            <person name="Clum A."/>
            <person name="Daum C."/>
            <person name="Haridas S."/>
            <person name="He G."/>
            <person name="LaButti K."/>
            <person name="Lipzen A."/>
            <person name="Mondo S."/>
            <person name="Riley R."/>
            <person name="Salamov A."/>
            <person name="Simmons B.A."/>
            <person name="Magnuson J.K."/>
            <person name="Henrissat B."/>
            <person name="Mortensen U.H."/>
            <person name="Larsen T.O."/>
            <person name="Devries R.P."/>
            <person name="Grigoriev I.V."/>
            <person name="Machida M."/>
            <person name="Baker S.E."/>
            <person name="Andersen M.R."/>
        </authorList>
    </citation>
    <scope>NUCLEOTIDE SEQUENCE [LARGE SCALE GENOMIC DNA]</scope>
    <source>
        <strain evidence="2 3">CBS 151.66</strain>
    </source>
</reference>
<dbReference type="InterPro" id="IPR021264">
    <property type="entry name" value="AFUB_079030/YDR124W-like"/>
</dbReference>
<dbReference type="OrthoDB" id="4408830at2759"/>
<protein>
    <recommendedName>
        <fullName evidence="1">Subtelomeric hrmA-associated cluster protein AFUB-079030/YDR124W-like helical bundle domain-containing protein</fullName>
    </recommendedName>
</protein>
<organism evidence="2 3">
    <name type="scientific">Aspergillus leporis</name>
    <dbReference type="NCBI Taxonomy" id="41062"/>
    <lineage>
        <taxon>Eukaryota</taxon>
        <taxon>Fungi</taxon>
        <taxon>Dikarya</taxon>
        <taxon>Ascomycota</taxon>
        <taxon>Pezizomycotina</taxon>
        <taxon>Eurotiomycetes</taxon>
        <taxon>Eurotiomycetidae</taxon>
        <taxon>Eurotiales</taxon>
        <taxon>Aspergillaceae</taxon>
        <taxon>Aspergillus</taxon>
        <taxon>Aspergillus subgen. Circumdati</taxon>
    </lineage>
</organism>